<feature type="region of interest" description="Disordered" evidence="4">
    <location>
        <begin position="576"/>
        <end position="711"/>
    </location>
</feature>
<organism evidence="6 7">
    <name type="scientific">Magnusiomyces paraingens</name>
    <dbReference type="NCBI Taxonomy" id="2606893"/>
    <lineage>
        <taxon>Eukaryota</taxon>
        <taxon>Fungi</taxon>
        <taxon>Dikarya</taxon>
        <taxon>Ascomycota</taxon>
        <taxon>Saccharomycotina</taxon>
        <taxon>Dipodascomycetes</taxon>
        <taxon>Dipodascales</taxon>
        <taxon>Dipodascaceae</taxon>
        <taxon>Magnusiomyces</taxon>
    </lineage>
</organism>
<feature type="compositionally biased region" description="Low complexity" evidence="4">
    <location>
        <begin position="234"/>
        <end position="244"/>
    </location>
</feature>
<name>A0A5E8C1M1_9ASCO</name>
<evidence type="ECO:0000256" key="1">
    <source>
        <dbReference type="ARBA" id="ARBA00006914"/>
    </source>
</evidence>
<protein>
    <recommendedName>
        <fullName evidence="5">AAA+ ATPase domain-containing protein</fullName>
    </recommendedName>
</protein>
<sequence>MDFFRQKRAITPSYLLLTLQRAYEDAYQSSVRAILLETRDQPADALAAWKRTLKTISAHMATVTETPKAPQEIDLMTNIMNIEKQCHDRISFLERGWPDTNPYASYSLIDSDEYIATNSGLPMARASTTNVNLAPKPATTSSPVSPVSTNSSSPSSSSSFYSMASSNQQKQQLRAKVVSNPNVSASSASTSKGTLNPFSTTAPVLFPISSTTTNTSHYSKPSLLTPNNTDPEYSFSSSSSFSSSDHYYYPELHEDSPQDQKPPPIPPKISLDYSDNSTTTDFSAEAYQSRLDPGSSSAYLIDLSSTSTTPVASTSALPLPQSINPPQTSRASPKRKPVDSSENLLDMSRLASNGQSTATLGHLPHKSHPPPPPPPPPPPSSSSSSSSSNKPLKLAHPKPVQASSTPILAHHPRTATPPKAASTSSLSSTKSSTPPTPTNVDQQFANLSLGSRRTPSPSSHGFFKHKESQEPSAASSAPRTMLKTLRNHQKLPRKIMDERKAASAHAATLAWGPHKQDRAAHNQQISLMAANISSTQARNAGYYPQVSSSSANGTSTSSKVSYNKPTVFKAPVIHAPVTKQASHQRTSSATHVKSTATSASTQHHQQQQQQRRAQPKFIIDKKPQTPPAQPKHAAPTTKAKATRTNGAASGSSSTNTNTNTIIASTTTPTTPAHKQKQDTPEPAQEETSSSSASDDAEFDSDENDEDEEEAWLQKARATVKKIKGIDQNAADQIFNDVVVKGDPVVWNDIAGLEKAKSSLKEAVVYPFLRPDLFSGLREPAQGMLLFGPPGTGKTMLARAVATESKSTFFSISASSLTSKFLGESEKLVRALFLMAKALAPSIIFVDEIDSLLSARSDTGENESSRRIKTEFLIQWSALQHAAAGKEHDDVTRVLVLGATNLPWVIDEAARRRFVRRQYIPLPEPETRRYHLEKLLSRQKHSISEVEMNQLVELTDSFSGSDITALAKDAAMGPLRALGEALLTTPQDQIRPLGFADFKASLETIRPSVSKESLKVFEDWAEMYGSSGA</sequence>
<feature type="region of interest" description="Disordered" evidence="4">
    <location>
        <begin position="355"/>
        <end position="479"/>
    </location>
</feature>
<feature type="compositionally biased region" description="Low complexity" evidence="4">
    <location>
        <begin position="175"/>
        <end position="192"/>
    </location>
</feature>
<feature type="compositionally biased region" description="Low complexity" evidence="4">
    <location>
        <begin position="681"/>
        <end position="693"/>
    </location>
</feature>
<dbReference type="PROSITE" id="PS00674">
    <property type="entry name" value="AAA"/>
    <property type="match status" value="1"/>
</dbReference>
<evidence type="ECO:0000259" key="5">
    <source>
        <dbReference type="SMART" id="SM00382"/>
    </source>
</evidence>
<feature type="compositionally biased region" description="Low complexity" evidence="4">
    <location>
        <begin position="630"/>
        <end position="672"/>
    </location>
</feature>
<dbReference type="CDD" id="cd19509">
    <property type="entry name" value="RecA-like_VPS4-like"/>
    <property type="match status" value="1"/>
</dbReference>
<dbReference type="AlphaFoldDB" id="A0A5E8C1M1"/>
<evidence type="ECO:0000256" key="3">
    <source>
        <dbReference type="ARBA" id="ARBA00022840"/>
    </source>
</evidence>
<feature type="compositionally biased region" description="Polar residues" evidence="4">
    <location>
        <begin position="439"/>
        <end position="459"/>
    </location>
</feature>
<dbReference type="FunFam" id="3.40.50.300:FF:000093">
    <property type="entry name" value="Fidgetin-like 1"/>
    <property type="match status" value="1"/>
</dbReference>
<dbReference type="EMBL" id="CABVLU010000005">
    <property type="protein sequence ID" value="VVT57789.1"/>
    <property type="molecule type" value="Genomic_DNA"/>
</dbReference>
<dbReference type="Gene3D" id="1.10.8.60">
    <property type="match status" value="1"/>
</dbReference>
<dbReference type="Pfam" id="PF00004">
    <property type="entry name" value="AAA"/>
    <property type="match status" value="1"/>
</dbReference>
<dbReference type="InterPro" id="IPR003593">
    <property type="entry name" value="AAA+_ATPase"/>
</dbReference>
<dbReference type="InterPro" id="IPR050304">
    <property type="entry name" value="MT-severing_AAA_ATPase"/>
</dbReference>
<dbReference type="GO" id="GO:0016887">
    <property type="term" value="F:ATP hydrolysis activity"/>
    <property type="evidence" value="ECO:0007669"/>
    <property type="project" value="InterPro"/>
</dbReference>
<proteinExistence type="inferred from homology"/>
<feature type="domain" description="AAA+ ATPase" evidence="5">
    <location>
        <begin position="779"/>
        <end position="923"/>
    </location>
</feature>
<feature type="compositionally biased region" description="Polar residues" evidence="4">
    <location>
        <begin position="579"/>
        <end position="593"/>
    </location>
</feature>
<feature type="compositionally biased region" description="Polar residues" evidence="4">
    <location>
        <begin position="321"/>
        <end position="331"/>
    </location>
</feature>
<dbReference type="GO" id="GO:0005524">
    <property type="term" value="F:ATP binding"/>
    <property type="evidence" value="ECO:0007669"/>
    <property type="project" value="UniProtKB-KW"/>
</dbReference>
<dbReference type="SUPFAM" id="SSF52540">
    <property type="entry name" value="P-loop containing nucleoside triphosphate hydrolases"/>
    <property type="match status" value="1"/>
</dbReference>
<accession>A0A5E8C1M1</accession>
<feature type="compositionally biased region" description="Low complexity" evidence="4">
    <location>
        <begin position="414"/>
        <end position="433"/>
    </location>
</feature>
<dbReference type="InterPro" id="IPR003960">
    <property type="entry name" value="ATPase_AAA_CS"/>
</dbReference>
<keyword evidence="7" id="KW-1185">Reference proteome</keyword>
<reference evidence="6 7" key="1">
    <citation type="submission" date="2019-09" db="EMBL/GenBank/DDBJ databases">
        <authorList>
            <person name="Brejova B."/>
        </authorList>
    </citation>
    <scope>NUCLEOTIDE SEQUENCE [LARGE SCALE GENOMIC DNA]</scope>
</reference>
<dbReference type="FunFam" id="1.10.8.60:FF:000022">
    <property type="entry name" value="Fidgetin like 1"/>
    <property type="match status" value="1"/>
</dbReference>
<dbReference type="RefSeq" id="XP_031856475.1">
    <property type="nucleotide sequence ID" value="XM_032000584.1"/>
</dbReference>
<dbReference type="InterPro" id="IPR003959">
    <property type="entry name" value="ATPase_AAA_core"/>
</dbReference>
<gene>
    <name evidence="6" type="ORF">SAPINGB_P005870</name>
</gene>
<keyword evidence="3" id="KW-0067">ATP-binding</keyword>
<dbReference type="SMART" id="SM00382">
    <property type="entry name" value="AAA"/>
    <property type="match status" value="1"/>
</dbReference>
<feature type="compositionally biased region" description="Polar residues" evidence="4">
    <location>
        <begin position="212"/>
        <end position="231"/>
    </location>
</feature>
<feature type="compositionally biased region" description="Low complexity" evidence="4">
    <location>
        <begin position="309"/>
        <end position="318"/>
    </location>
</feature>
<feature type="compositionally biased region" description="Pro residues" evidence="4">
    <location>
        <begin position="369"/>
        <end position="380"/>
    </location>
</feature>
<feature type="region of interest" description="Disordered" evidence="4">
    <location>
        <begin position="309"/>
        <end position="341"/>
    </location>
</feature>
<feature type="compositionally biased region" description="Acidic residues" evidence="4">
    <location>
        <begin position="694"/>
        <end position="710"/>
    </location>
</feature>
<dbReference type="Gene3D" id="3.40.50.300">
    <property type="entry name" value="P-loop containing nucleotide triphosphate hydrolases"/>
    <property type="match status" value="1"/>
</dbReference>
<evidence type="ECO:0000313" key="6">
    <source>
        <dbReference type="EMBL" id="VVT57789.1"/>
    </source>
</evidence>
<dbReference type="GeneID" id="43584684"/>
<dbReference type="PANTHER" id="PTHR23074:SF17">
    <property type="entry name" value="FIDGETIN-LIKE PROTEIN 1"/>
    <property type="match status" value="1"/>
</dbReference>
<dbReference type="InterPro" id="IPR015415">
    <property type="entry name" value="Spast_Vps4_C"/>
</dbReference>
<keyword evidence="2" id="KW-0547">Nucleotide-binding</keyword>
<dbReference type="OrthoDB" id="10251136at2759"/>
<dbReference type="Pfam" id="PF09336">
    <property type="entry name" value="Vps4_C"/>
    <property type="match status" value="1"/>
</dbReference>
<dbReference type="InterPro" id="IPR041569">
    <property type="entry name" value="AAA_lid_3"/>
</dbReference>
<feature type="region of interest" description="Disordered" evidence="4">
    <location>
        <begin position="133"/>
        <end position="194"/>
    </location>
</feature>
<dbReference type="InterPro" id="IPR027417">
    <property type="entry name" value="P-loop_NTPase"/>
</dbReference>
<feature type="compositionally biased region" description="Low complexity" evidence="4">
    <location>
        <begin position="134"/>
        <end position="166"/>
    </location>
</feature>
<evidence type="ECO:0000256" key="4">
    <source>
        <dbReference type="SAM" id="MobiDB-lite"/>
    </source>
</evidence>
<feature type="region of interest" description="Disordered" evidence="4">
    <location>
        <begin position="212"/>
        <end position="279"/>
    </location>
</feature>
<feature type="compositionally biased region" description="Low complexity" evidence="4">
    <location>
        <begin position="594"/>
        <end position="612"/>
    </location>
</feature>
<dbReference type="PANTHER" id="PTHR23074">
    <property type="entry name" value="AAA DOMAIN-CONTAINING"/>
    <property type="match status" value="1"/>
</dbReference>
<evidence type="ECO:0000256" key="2">
    <source>
        <dbReference type="ARBA" id="ARBA00022741"/>
    </source>
</evidence>
<dbReference type="Pfam" id="PF17862">
    <property type="entry name" value="AAA_lid_3"/>
    <property type="match status" value="1"/>
</dbReference>
<dbReference type="Proteomes" id="UP000398389">
    <property type="component" value="Unassembled WGS sequence"/>
</dbReference>
<evidence type="ECO:0000313" key="7">
    <source>
        <dbReference type="Proteomes" id="UP000398389"/>
    </source>
</evidence>
<comment type="similarity">
    <text evidence="1">Belongs to the AAA ATPase family.</text>
</comment>